<dbReference type="Proteomes" id="UP000030671">
    <property type="component" value="Unassembled WGS sequence"/>
</dbReference>
<sequence>MTILDPFINILSKDPYTALQNISGQDSHILIVSGFFPLAKSKHPMDDYSAWLARFLTPITTEIYFFCPPDIAPMIQSLRGDLPITINTSFSTPFDIPPLRGLESRYDEMHAWDREAFRHSPELYAVWSAKAFFLDEGVKNARGSAEYDYAFWNDAGSFRDEHALAAWPDGRRVDEVFEMASVLNRVPKEDIIFIPMWWMPDYSLGSWKEDLGPVDIDFSEGSFFGGTPAAITSYRHMYYSYHDEYLSRNMFVGKDQTLINALIFLFPSRFATVWLFDQEAPAHKGVPDNSETPLGACGSSWFYYQWWLASAEEQEKTAGIWMRVEDYSKESWSRWRTRCRVTRVMGMDMVLKRQFGRMWTHPSSSFTIKDIQRHI</sequence>
<gene>
    <name evidence="1" type="ORF">HETIRDRAFT_332533</name>
</gene>
<dbReference type="RefSeq" id="XP_009553110.1">
    <property type="nucleotide sequence ID" value="XM_009554815.1"/>
</dbReference>
<dbReference type="KEGG" id="hir:HETIRDRAFT_332533"/>
<dbReference type="eggNOG" id="ENOG502S4MC">
    <property type="taxonomic scope" value="Eukaryota"/>
</dbReference>
<accession>W4JM52</accession>
<dbReference type="AlphaFoldDB" id="W4JM52"/>
<protein>
    <submittedName>
        <fullName evidence="1">Uncharacterized protein</fullName>
    </submittedName>
</protein>
<proteinExistence type="predicted"/>
<reference evidence="1 2" key="1">
    <citation type="journal article" date="2012" name="New Phytol.">
        <title>Insight into trade-off between wood decay and parasitism from the genome of a fungal forest pathogen.</title>
        <authorList>
            <person name="Olson A."/>
            <person name="Aerts A."/>
            <person name="Asiegbu F."/>
            <person name="Belbahri L."/>
            <person name="Bouzid O."/>
            <person name="Broberg A."/>
            <person name="Canback B."/>
            <person name="Coutinho P.M."/>
            <person name="Cullen D."/>
            <person name="Dalman K."/>
            <person name="Deflorio G."/>
            <person name="van Diepen L.T."/>
            <person name="Dunand C."/>
            <person name="Duplessis S."/>
            <person name="Durling M."/>
            <person name="Gonthier P."/>
            <person name="Grimwood J."/>
            <person name="Fossdal C.G."/>
            <person name="Hansson D."/>
            <person name="Henrissat B."/>
            <person name="Hietala A."/>
            <person name="Himmelstrand K."/>
            <person name="Hoffmeister D."/>
            <person name="Hogberg N."/>
            <person name="James T.Y."/>
            <person name="Karlsson M."/>
            <person name="Kohler A."/>
            <person name="Kues U."/>
            <person name="Lee Y.H."/>
            <person name="Lin Y.C."/>
            <person name="Lind M."/>
            <person name="Lindquist E."/>
            <person name="Lombard V."/>
            <person name="Lucas S."/>
            <person name="Lunden K."/>
            <person name="Morin E."/>
            <person name="Murat C."/>
            <person name="Park J."/>
            <person name="Raffaello T."/>
            <person name="Rouze P."/>
            <person name="Salamov A."/>
            <person name="Schmutz J."/>
            <person name="Solheim H."/>
            <person name="Stahlberg J."/>
            <person name="Velez H."/>
            <person name="de Vries R.P."/>
            <person name="Wiebenga A."/>
            <person name="Woodward S."/>
            <person name="Yakovlev I."/>
            <person name="Garbelotto M."/>
            <person name="Martin F."/>
            <person name="Grigoriev I.V."/>
            <person name="Stenlid J."/>
        </authorList>
    </citation>
    <scope>NUCLEOTIDE SEQUENCE [LARGE SCALE GENOMIC DNA]</scope>
    <source>
        <strain evidence="1 2">TC 32-1</strain>
    </source>
</reference>
<evidence type="ECO:0000313" key="2">
    <source>
        <dbReference type="Proteomes" id="UP000030671"/>
    </source>
</evidence>
<dbReference type="InParanoid" id="W4JM52"/>
<dbReference type="HOGENOM" id="CLU_045862_0_0_1"/>
<name>W4JM52_HETIT</name>
<evidence type="ECO:0000313" key="1">
    <source>
        <dbReference type="EMBL" id="ETW74608.1"/>
    </source>
</evidence>
<dbReference type="GeneID" id="20671742"/>
<dbReference type="OrthoDB" id="411632at2759"/>
<organism evidence="1 2">
    <name type="scientific">Heterobasidion irregulare (strain TC 32-1)</name>
    <dbReference type="NCBI Taxonomy" id="747525"/>
    <lineage>
        <taxon>Eukaryota</taxon>
        <taxon>Fungi</taxon>
        <taxon>Dikarya</taxon>
        <taxon>Basidiomycota</taxon>
        <taxon>Agaricomycotina</taxon>
        <taxon>Agaricomycetes</taxon>
        <taxon>Russulales</taxon>
        <taxon>Bondarzewiaceae</taxon>
        <taxon>Heterobasidion</taxon>
        <taxon>Heterobasidion annosum species complex</taxon>
    </lineage>
</organism>
<dbReference type="EMBL" id="KI925467">
    <property type="protein sequence ID" value="ETW74608.1"/>
    <property type="molecule type" value="Genomic_DNA"/>
</dbReference>
<keyword evidence="2" id="KW-1185">Reference proteome</keyword>